<keyword evidence="3" id="KW-0235">DNA replication</keyword>
<evidence type="ECO:0000256" key="9">
    <source>
        <dbReference type="ARBA" id="ARBA00023235"/>
    </source>
</evidence>
<keyword evidence="7" id="KW-0067">ATP-binding</keyword>
<evidence type="ECO:0000256" key="6">
    <source>
        <dbReference type="ARBA" id="ARBA00022806"/>
    </source>
</evidence>
<keyword evidence="9" id="KW-0413">Isomerase</keyword>
<accession>A0A327WST5</accession>
<comment type="caution">
    <text evidence="13">The sequence shown here is derived from an EMBL/GenBank/DDBJ whole genome shotgun (WGS) entry which is preliminary data.</text>
</comment>
<dbReference type="InterPro" id="IPR007694">
    <property type="entry name" value="DNA_helicase_DnaB-like_C"/>
</dbReference>
<dbReference type="PANTHER" id="PTHR30153:SF2">
    <property type="entry name" value="REPLICATIVE DNA HELICASE"/>
    <property type="match status" value="1"/>
</dbReference>
<dbReference type="SUPFAM" id="SSF48024">
    <property type="entry name" value="N-terminal domain of DnaB helicase"/>
    <property type="match status" value="1"/>
</dbReference>
<dbReference type="GO" id="GO:0043139">
    <property type="term" value="F:5'-3' DNA helicase activity"/>
    <property type="evidence" value="ECO:0007669"/>
    <property type="project" value="UniProtKB-EC"/>
</dbReference>
<organism evidence="13 14">
    <name type="scientific">Larkinella arboricola</name>
    <dbReference type="NCBI Taxonomy" id="643671"/>
    <lineage>
        <taxon>Bacteria</taxon>
        <taxon>Pseudomonadati</taxon>
        <taxon>Bacteroidota</taxon>
        <taxon>Cytophagia</taxon>
        <taxon>Cytophagales</taxon>
        <taxon>Spirosomataceae</taxon>
        <taxon>Larkinella</taxon>
    </lineage>
</organism>
<evidence type="ECO:0000256" key="2">
    <source>
        <dbReference type="ARBA" id="ARBA00022515"/>
    </source>
</evidence>
<dbReference type="GO" id="GO:0016787">
    <property type="term" value="F:hydrolase activity"/>
    <property type="evidence" value="ECO:0007669"/>
    <property type="project" value="UniProtKB-KW"/>
</dbReference>
<dbReference type="InterPro" id="IPR036185">
    <property type="entry name" value="DNA_heli_DnaB-like_N_sf"/>
</dbReference>
<protein>
    <recommendedName>
        <fullName evidence="10">DNA 5'-3' helicase</fullName>
        <ecNumber evidence="10">5.6.2.3</ecNumber>
    </recommendedName>
</protein>
<dbReference type="InterPro" id="IPR007693">
    <property type="entry name" value="DNA_helicase_DnaB-like_N"/>
</dbReference>
<dbReference type="GO" id="GO:0005524">
    <property type="term" value="F:ATP binding"/>
    <property type="evidence" value="ECO:0007669"/>
    <property type="project" value="UniProtKB-KW"/>
</dbReference>
<dbReference type="SUPFAM" id="SSF52540">
    <property type="entry name" value="P-loop containing nucleoside triphosphate hydrolases"/>
    <property type="match status" value="1"/>
</dbReference>
<evidence type="ECO:0000256" key="5">
    <source>
        <dbReference type="ARBA" id="ARBA00022801"/>
    </source>
</evidence>
<keyword evidence="4" id="KW-0547">Nucleotide-binding</keyword>
<evidence type="ECO:0000256" key="1">
    <source>
        <dbReference type="ARBA" id="ARBA00008428"/>
    </source>
</evidence>
<sequence>MKSLPQLPQDETTERAVVAALLAMPKLFNDYWAILLQGEVFTHEGYRLVVQTMHTLYVSGQKVRLASILKALKQSGNFKRLAQSGIELEGLDVEGQVLESQQDCYHLRELWIKRESILGAQSILTAAYSGGESVDVLSTKANQLADQIGSGMNISREKSTKHYIASALKRIEAAMKKPNGTPGVDTGLKKLNNHFGGWQNGIILIAGRPGMGKTIVGLFAALSAARAGTPVGYISLEVDAEELLIRAFAEGMMIPYEDILNGKITQQQFGQIHKLAGEMEQLPIHFYDEEPRDIEDVRNLLIDWRRRHRIELAIIDYVQLIEDRTQRGEYEVASQVSKKLKKVQRRLKIPIIELSQLNRENEKKEDKRPQISGLRSTGQLEQDASVVILLYRDDYYKLQQAQERGEEVVLDYQLELIVCKNRNGRVGTAYIYVDAATNRLVDYRNQLDLGQQPEGSFQYQPVEKADF</sequence>
<keyword evidence="6 13" id="KW-0347">Helicase</keyword>
<evidence type="ECO:0000256" key="11">
    <source>
        <dbReference type="ARBA" id="ARBA00048954"/>
    </source>
</evidence>
<evidence type="ECO:0000256" key="3">
    <source>
        <dbReference type="ARBA" id="ARBA00022705"/>
    </source>
</evidence>
<dbReference type="GO" id="GO:1990077">
    <property type="term" value="C:primosome complex"/>
    <property type="evidence" value="ECO:0007669"/>
    <property type="project" value="UniProtKB-KW"/>
</dbReference>
<dbReference type="AlphaFoldDB" id="A0A327WST5"/>
<feature type="domain" description="SF4 helicase" evidence="12">
    <location>
        <begin position="177"/>
        <end position="447"/>
    </location>
</feature>
<dbReference type="Pfam" id="PF00772">
    <property type="entry name" value="DnaB"/>
    <property type="match status" value="1"/>
</dbReference>
<keyword evidence="8" id="KW-0238">DNA-binding</keyword>
<evidence type="ECO:0000256" key="4">
    <source>
        <dbReference type="ARBA" id="ARBA00022741"/>
    </source>
</evidence>
<dbReference type="InterPro" id="IPR016136">
    <property type="entry name" value="DNA_helicase_N/primase_C"/>
</dbReference>
<dbReference type="GO" id="GO:0006269">
    <property type="term" value="P:DNA replication, synthesis of primer"/>
    <property type="evidence" value="ECO:0007669"/>
    <property type="project" value="UniProtKB-KW"/>
</dbReference>
<dbReference type="Gene3D" id="3.40.50.300">
    <property type="entry name" value="P-loop containing nucleotide triphosphate hydrolases"/>
    <property type="match status" value="1"/>
</dbReference>
<dbReference type="InterPro" id="IPR027417">
    <property type="entry name" value="P-loop_NTPase"/>
</dbReference>
<dbReference type="SMART" id="SM00382">
    <property type="entry name" value="AAA"/>
    <property type="match status" value="1"/>
</dbReference>
<dbReference type="EMBL" id="QLMC01000004">
    <property type="protein sequence ID" value="RAJ95420.1"/>
    <property type="molecule type" value="Genomic_DNA"/>
</dbReference>
<dbReference type="GO" id="GO:0005829">
    <property type="term" value="C:cytosol"/>
    <property type="evidence" value="ECO:0007669"/>
    <property type="project" value="TreeGrafter"/>
</dbReference>
<comment type="similarity">
    <text evidence="1">Belongs to the helicase family. DnaB subfamily.</text>
</comment>
<keyword evidence="2" id="KW-0639">Primosome</keyword>
<dbReference type="RefSeq" id="WP_111629236.1">
    <property type="nucleotide sequence ID" value="NZ_QLMC01000004.1"/>
</dbReference>
<dbReference type="Proteomes" id="UP000248790">
    <property type="component" value="Unassembled WGS sequence"/>
</dbReference>
<dbReference type="GO" id="GO:0003677">
    <property type="term" value="F:DNA binding"/>
    <property type="evidence" value="ECO:0007669"/>
    <property type="project" value="UniProtKB-KW"/>
</dbReference>
<evidence type="ECO:0000256" key="10">
    <source>
        <dbReference type="ARBA" id="ARBA00044969"/>
    </source>
</evidence>
<comment type="catalytic activity">
    <reaction evidence="11">
        <text>ATP + H2O = ADP + phosphate + H(+)</text>
        <dbReference type="Rhea" id="RHEA:13065"/>
        <dbReference type="ChEBI" id="CHEBI:15377"/>
        <dbReference type="ChEBI" id="CHEBI:15378"/>
        <dbReference type="ChEBI" id="CHEBI:30616"/>
        <dbReference type="ChEBI" id="CHEBI:43474"/>
        <dbReference type="ChEBI" id="CHEBI:456216"/>
        <dbReference type="EC" id="5.6.2.3"/>
    </reaction>
</comment>
<evidence type="ECO:0000313" key="14">
    <source>
        <dbReference type="Proteomes" id="UP000248790"/>
    </source>
</evidence>
<evidence type="ECO:0000256" key="8">
    <source>
        <dbReference type="ARBA" id="ARBA00023125"/>
    </source>
</evidence>
<evidence type="ECO:0000313" key="13">
    <source>
        <dbReference type="EMBL" id="RAJ95420.1"/>
    </source>
</evidence>
<dbReference type="PROSITE" id="PS51199">
    <property type="entry name" value="SF4_HELICASE"/>
    <property type="match status" value="1"/>
</dbReference>
<dbReference type="Pfam" id="PF03796">
    <property type="entry name" value="DnaB_C"/>
    <property type="match status" value="1"/>
</dbReference>
<evidence type="ECO:0000256" key="7">
    <source>
        <dbReference type="ARBA" id="ARBA00022840"/>
    </source>
</evidence>
<dbReference type="PANTHER" id="PTHR30153">
    <property type="entry name" value="REPLICATIVE DNA HELICASE DNAB"/>
    <property type="match status" value="1"/>
</dbReference>
<keyword evidence="14" id="KW-1185">Reference proteome</keyword>
<dbReference type="InterPro" id="IPR003593">
    <property type="entry name" value="AAA+_ATPase"/>
</dbReference>
<name>A0A327WST5_LARAB</name>
<dbReference type="Gene3D" id="1.10.860.10">
    <property type="entry name" value="DNAb Helicase, Chain A"/>
    <property type="match status" value="1"/>
</dbReference>
<dbReference type="EC" id="5.6.2.3" evidence="10"/>
<reference evidence="13 14" key="1">
    <citation type="submission" date="2018-06" db="EMBL/GenBank/DDBJ databases">
        <title>Genomic Encyclopedia of Archaeal and Bacterial Type Strains, Phase II (KMG-II): from individual species to whole genera.</title>
        <authorList>
            <person name="Goeker M."/>
        </authorList>
    </citation>
    <scope>NUCLEOTIDE SEQUENCE [LARGE SCALE GENOMIC DNA]</scope>
    <source>
        <strain evidence="13 14">DSM 21851</strain>
    </source>
</reference>
<keyword evidence="5" id="KW-0378">Hydrolase</keyword>
<gene>
    <name evidence="13" type="ORF">LX87_03165</name>
</gene>
<dbReference type="OrthoDB" id="7357206at2"/>
<evidence type="ECO:0000259" key="12">
    <source>
        <dbReference type="PROSITE" id="PS51199"/>
    </source>
</evidence>
<proteinExistence type="inferred from homology"/>